<evidence type="ECO:0000256" key="1">
    <source>
        <dbReference type="SAM" id="MobiDB-lite"/>
    </source>
</evidence>
<feature type="region of interest" description="Disordered" evidence="1">
    <location>
        <begin position="46"/>
        <end position="126"/>
    </location>
</feature>
<keyword evidence="3" id="KW-1185">Reference proteome</keyword>
<reference evidence="2 3" key="1">
    <citation type="submission" date="2021-06" db="EMBL/GenBank/DDBJ databases">
        <title>Caerostris extrusa draft genome.</title>
        <authorList>
            <person name="Kono N."/>
            <person name="Arakawa K."/>
        </authorList>
    </citation>
    <scope>NUCLEOTIDE SEQUENCE [LARGE SCALE GENOMIC DNA]</scope>
</reference>
<proteinExistence type="predicted"/>
<accession>A0AAV4VY26</accession>
<dbReference type="Proteomes" id="UP001054945">
    <property type="component" value="Unassembled WGS sequence"/>
</dbReference>
<feature type="compositionally biased region" description="Basic and acidic residues" evidence="1">
    <location>
        <begin position="114"/>
        <end position="126"/>
    </location>
</feature>
<dbReference type="AlphaFoldDB" id="A0AAV4VY26"/>
<name>A0AAV4VY26_CAEEX</name>
<dbReference type="EMBL" id="BPLR01015177">
    <property type="protein sequence ID" value="GIY74160.1"/>
    <property type="molecule type" value="Genomic_DNA"/>
</dbReference>
<evidence type="ECO:0000313" key="2">
    <source>
        <dbReference type="EMBL" id="GIY74160.1"/>
    </source>
</evidence>
<comment type="caution">
    <text evidence="2">The sequence shown here is derived from an EMBL/GenBank/DDBJ whole genome shotgun (WGS) entry which is preliminary data.</text>
</comment>
<evidence type="ECO:0000313" key="3">
    <source>
        <dbReference type="Proteomes" id="UP001054945"/>
    </source>
</evidence>
<gene>
    <name evidence="2" type="ORF">CEXT_190771</name>
</gene>
<organism evidence="2 3">
    <name type="scientific">Caerostris extrusa</name>
    <name type="common">Bark spider</name>
    <name type="synonym">Caerostris bankana</name>
    <dbReference type="NCBI Taxonomy" id="172846"/>
    <lineage>
        <taxon>Eukaryota</taxon>
        <taxon>Metazoa</taxon>
        <taxon>Ecdysozoa</taxon>
        <taxon>Arthropoda</taxon>
        <taxon>Chelicerata</taxon>
        <taxon>Arachnida</taxon>
        <taxon>Araneae</taxon>
        <taxon>Araneomorphae</taxon>
        <taxon>Entelegynae</taxon>
        <taxon>Araneoidea</taxon>
        <taxon>Araneidae</taxon>
        <taxon>Caerostris</taxon>
    </lineage>
</organism>
<protein>
    <submittedName>
        <fullName evidence="2">Uncharacterized protein</fullName>
    </submittedName>
</protein>
<sequence length="126" mass="12868">MAAKGYSVGGQKHGLARGVPFLVPRDAVLRGGHGAGDHGRGAVRRLLPHLLPGGGEPPDAAPVPAPDEHLPPEGQAGSGRPEGRHEPKVQVGGHVATHAAQLSHIPGLHKRARDHGGDLRGSPGKD</sequence>